<dbReference type="PANTHER" id="PTHR12121:SF36">
    <property type="entry name" value="ENDONUCLEASE_EXONUCLEASE_PHOSPHATASE DOMAIN-CONTAINING PROTEIN"/>
    <property type="match status" value="1"/>
</dbReference>
<dbReference type="Gene3D" id="3.60.10.10">
    <property type="entry name" value="Endonuclease/exonuclease/phosphatase"/>
    <property type="match status" value="1"/>
</dbReference>
<keyword evidence="2" id="KW-0540">Nuclease</keyword>
<dbReference type="GO" id="GO:0000175">
    <property type="term" value="F:3'-5'-RNA exonuclease activity"/>
    <property type="evidence" value="ECO:0007669"/>
    <property type="project" value="TreeGrafter"/>
</dbReference>
<proteinExistence type="predicted"/>
<dbReference type="EMBL" id="PQVF01000016">
    <property type="protein sequence ID" value="POY34967.1"/>
    <property type="molecule type" value="Genomic_DNA"/>
</dbReference>
<dbReference type="InterPro" id="IPR050410">
    <property type="entry name" value="CCR4/nocturin_mRNA_transcr"/>
</dbReference>
<dbReference type="InterPro" id="IPR005135">
    <property type="entry name" value="Endo/exonuclease/phosphatase"/>
</dbReference>
<protein>
    <submittedName>
        <fullName evidence="2">Endonuclease</fullName>
    </submittedName>
</protein>
<dbReference type="Proteomes" id="UP000236893">
    <property type="component" value="Unassembled WGS sequence"/>
</dbReference>
<evidence type="ECO:0000259" key="1">
    <source>
        <dbReference type="Pfam" id="PF03372"/>
    </source>
</evidence>
<reference evidence="2 3" key="1">
    <citation type="submission" date="2018-01" db="EMBL/GenBank/DDBJ databases">
        <authorList>
            <person name="Gaut B.S."/>
            <person name="Morton B.R."/>
            <person name="Clegg M.T."/>
            <person name="Duvall M.R."/>
        </authorList>
    </citation>
    <scope>NUCLEOTIDE SEQUENCE [LARGE SCALE GENOMIC DNA]</scope>
    <source>
        <strain evidence="2 3">HR-AV</strain>
    </source>
</reference>
<dbReference type="PANTHER" id="PTHR12121">
    <property type="entry name" value="CARBON CATABOLITE REPRESSOR PROTEIN 4"/>
    <property type="match status" value="1"/>
</dbReference>
<dbReference type="CDD" id="cd09083">
    <property type="entry name" value="EEP-1"/>
    <property type="match status" value="1"/>
</dbReference>
<comment type="caution">
    <text evidence="2">The sequence shown here is derived from an EMBL/GenBank/DDBJ whole genome shotgun (WGS) entry which is preliminary data.</text>
</comment>
<gene>
    <name evidence="2" type="ORF">C3K47_17855</name>
</gene>
<accession>A0A2S4ZY94</accession>
<dbReference type="InterPro" id="IPR036691">
    <property type="entry name" value="Endo/exonu/phosph_ase_sf"/>
</dbReference>
<dbReference type="OrthoDB" id="9793162at2"/>
<sequence>MKLKNLLKGIILYILISGIRVANAQDLPKTELTIATYNIRLNVASDSINAWPNRKEWVRELIQYHNFDIFGVQEALNDQMVDLQELHGFDYVGGGRDDGKQAGEYSAIFYNTKKFSVLKTGTFWLSPTPEKPSKGWDAGIVRICTWACFSDVKSGKLFYVFNTHFDHIGVKARENSAKLILEKVEDLVPPGTPVIVTGDFNSTPETSAYQTMNTNMADAREVTRTKPYGPIGTFNNFNYNSDLKERIDYIFVNSKVEVLKYGVLSDAKDKHFPSDHLPVVCRISLN</sequence>
<keyword evidence="3" id="KW-1185">Reference proteome</keyword>
<organism evidence="2 3">
    <name type="scientific">Solitalea longa</name>
    <dbReference type="NCBI Taxonomy" id="2079460"/>
    <lineage>
        <taxon>Bacteria</taxon>
        <taxon>Pseudomonadati</taxon>
        <taxon>Bacteroidota</taxon>
        <taxon>Sphingobacteriia</taxon>
        <taxon>Sphingobacteriales</taxon>
        <taxon>Sphingobacteriaceae</taxon>
        <taxon>Solitalea</taxon>
    </lineage>
</organism>
<keyword evidence="2" id="KW-0255">Endonuclease</keyword>
<dbReference type="Pfam" id="PF03372">
    <property type="entry name" value="Exo_endo_phos"/>
    <property type="match status" value="1"/>
</dbReference>
<name>A0A2S4ZY94_9SPHI</name>
<dbReference type="SUPFAM" id="SSF56219">
    <property type="entry name" value="DNase I-like"/>
    <property type="match status" value="1"/>
</dbReference>
<dbReference type="RefSeq" id="WP_103790528.1">
    <property type="nucleotide sequence ID" value="NZ_PQVF01000016.1"/>
</dbReference>
<feature type="domain" description="Endonuclease/exonuclease/phosphatase" evidence="1">
    <location>
        <begin position="35"/>
        <end position="276"/>
    </location>
</feature>
<evidence type="ECO:0000313" key="3">
    <source>
        <dbReference type="Proteomes" id="UP000236893"/>
    </source>
</evidence>
<keyword evidence="2" id="KW-0378">Hydrolase</keyword>
<dbReference type="AlphaFoldDB" id="A0A2S4ZY94"/>
<dbReference type="GO" id="GO:0004519">
    <property type="term" value="F:endonuclease activity"/>
    <property type="evidence" value="ECO:0007669"/>
    <property type="project" value="UniProtKB-KW"/>
</dbReference>
<evidence type="ECO:0000313" key="2">
    <source>
        <dbReference type="EMBL" id="POY34967.1"/>
    </source>
</evidence>